<dbReference type="PANTHER" id="PTHR24020:SF20">
    <property type="entry name" value="PH DOMAIN-CONTAINING PROTEIN"/>
    <property type="match status" value="1"/>
</dbReference>
<reference evidence="1" key="1">
    <citation type="submission" date="2020-04" db="EMBL/GenBank/DDBJ databases">
        <authorList>
            <person name="Alioto T."/>
            <person name="Alioto T."/>
            <person name="Gomez Garrido J."/>
        </authorList>
    </citation>
    <scope>NUCLEOTIDE SEQUENCE</scope>
    <source>
        <strain evidence="1">A484AB</strain>
    </source>
</reference>
<accession>A0A7D9DW52</accession>
<dbReference type="PROSITE" id="PS50234">
    <property type="entry name" value="VWFA"/>
    <property type="match status" value="1"/>
</dbReference>
<dbReference type="Gene3D" id="3.40.50.410">
    <property type="entry name" value="von Willebrand factor, type A domain"/>
    <property type="match status" value="1"/>
</dbReference>
<dbReference type="PANTHER" id="PTHR24020">
    <property type="entry name" value="COLLAGEN ALPHA"/>
    <property type="match status" value="1"/>
</dbReference>
<dbReference type="Proteomes" id="UP001152795">
    <property type="component" value="Unassembled WGS sequence"/>
</dbReference>
<dbReference type="EMBL" id="CACRXK020002395">
    <property type="protein sequence ID" value="CAB3994121.1"/>
    <property type="molecule type" value="Genomic_DNA"/>
</dbReference>
<sequence>MLLNIGKSWFLCNIGPVELAILLDQSGELKNLNNFNMMKSFIKKLTREFELGNKKTKIGIISFTDTNLQLFDLHSYHEGKNIDAQIDRLNYEGIKANSGALNKALDAAQANLFTGVRELSVPRLLLVFDTAAKKNGETEAKAEADLTLSA</sequence>
<dbReference type="SUPFAM" id="SSF53300">
    <property type="entry name" value="vWA-like"/>
    <property type="match status" value="1"/>
</dbReference>
<dbReference type="AlphaFoldDB" id="A0A7D9DW52"/>
<proteinExistence type="predicted"/>
<dbReference type="InterPro" id="IPR002035">
    <property type="entry name" value="VWF_A"/>
</dbReference>
<comment type="caution">
    <text evidence="1">The sequence shown here is derived from an EMBL/GenBank/DDBJ whole genome shotgun (WGS) entry which is preliminary data.</text>
</comment>
<dbReference type="Pfam" id="PF00092">
    <property type="entry name" value="VWA"/>
    <property type="match status" value="1"/>
</dbReference>
<keyword evidence="2" id="KW-1185">Reference proteome</keyword>
<dbReference type="InterPro" id="IPR050525">
    <property type="entry name" value="ECM_Assembly_Org"/>
</dbReference>
<name>A0A7D9DW52_PARCT</name>
<protein>
    <submittedName>
        <fullName evidence="1">Uncharacterized protein</fullName>
    </submittedName>
</protein>
<organism evidence="1 2">
    <name type="scientific">Paramuricea clavata</name>
    <name type="common">Red gorgonian</name>
    <name type="synonym">Violescent sea-whip</name>
    <dbReference type="NCBI Taxonomy" id="317549"/>
    <lineage>
        <taxon>Eukaryota</taxon>
        <taxon>Metazoa</taxon>
        <taxon>Cnidaria</taxon>
        <taxon>Anthozoa</taxon>
        <taxon>Octocorallia</taxon>
        <taxon>Malacalcyonacea</taxon>
        <taxon>Plexauridae</taxon>
        <taxon>Paramuricea</taxon>
    </lineage>
</organism>
<dbReference type="OrthoDB" id="6132182at2759"/>
<evidence type="ECO:0000313" key="1">
    <source>
        <dbReference type="EMBL" id="CAB3994121.1"/>
    </source>
</evidence>
<dbReference type="InterPro" id="IPR036465">
    <property type="entry name" value="vWFA_dom_sf"/>
</dbReference>
<evidence type="ECO:0000313" key="2">
    <source>
        <dbReference type="Proteomes" id="UP001152795"/>
    </source>
</evidence>
<gene>
    <name evidence="1" type="ORF">PACLA_8A059146</name>
</gene>